<organism evidence="1 2">
    <name type="scientific">Phytophthora megakarya</name>
    <dbReference type="NCBI Taxonomy" id="4795"/>
    <lineage>
        <taxon>Eukaryota</taxon>
        <taxon>Sar</taxon>
        <taxon>Stramenopiles</taxon>
        <taxon>Oomycota</taxon>
        <taxon>Peronosporomycetes</taxon>
        <taxon>Peronosporales</taxon>
        <taxon>Peronosporaceae</taxon>
        <taxon>Phytophthora</taxon>
    </lineage>
</organism>
<gene>
    <name evidence="1" type="ORF">PHMEG_00011367</name>
</gene>
<dbReference type="Proteomes" id="UP000198211">
    <property type="component" value="Unassembled WGS sequence"/>
</dbReference>
<name>A0A225WD34_9STRA</name>
<dbReference type="AlphaFoldDB" id="A0A225WD34"/>
<protein>
    <submittedName>
        <fullName evidence="1">Uncharacterized protein</fullName>
    </submittedName>
</protein>
<reference evidence="2" key="1">
    <citation type="submission" date="2017-03" db="EMBL/GenBank/DDBJ databases">
        <title>Phytopthora megakarya and P. palmivora, two closely related causual agents of cacao black pod achieved similar genome size and gene model numbers by different mechanisms.</title>
        <authorList>
            <person name="Ali S."/>
            <person name="Shao J."/>
            <person name="Larry D.J."/>
            <person name="Kronmiller B."/>
            <person name="Shen D."/>
            <person name="Strem M.D."/>
            <person name="Melnick R.L."/>
            <person name="Guiltinan M.J."/>
            <person name="Tyler B.M."/>
            <person name="Meinhardt L.W."/>
            <person name="Bailey B.A."/>
        </authorList>
    </citation>
    <scope>NUCLEOTIDE SEQUENCE [LARGE SCALE GENOMIC DNA]</scope>
    <source>
        <strain evidence="2">zdho120</strain>
    </source>
</reference>
<proteinExistence type="predicted"/>
<accession>A0A225WD34</accession>
<comment type="caution">
    <text evidence="1">The sequence shown here is derived from an EMBL/GenBank/DDBJ whole genome shotgun (WGS) entry which is preliminary data.</text>
</comment>
<sequence>MPPNQDRQGSQHHRSGIRRYRAISQSIPLVYVTWPRAFVLPVRPPLVVAGSTPTTVKRRLSGIIQRTTTHTSFLRWTRPSDVGLCALDITAEHALGYRHTPTEIDLITDFKAGQQLCYQLPRAALLRFCRSCVGPTMGIRQS</sequence>
<dbReference type="EMBL" id="NBNE01001201">
    <property type="protein sequence ID" value="OWZ15059.1"/>
    <property type="molecule type" value="Genomic_DNA"/>
</dbReference>
<evidence type="ECO:0000313" key="2">
    <source>
        <dbReference type="Proteomes" id="UP000198211"/>
    </source>
</evidence>
<evidence type="ECO:0000313" key="1">
    <source>
        <dbReference type="EMBL" id="OWZ15059.1"/>
    </source>
</evidence>
<keyword evidence="2" id="KW-1185">Reference proteome</keyword>